<accession>A0A5C5Z591</accession>
<gene>
    <name evidence="1" type="ORF">CA13_39550</name>
</gene>
<dbReference type="InterPro" id="IPR046346">
    <property type="entry name" value="Aminoacid_DH-like_N_sf"/>
</dbReference>
<protein>
    <submittedName>
        <fullName evidence="1">Uncharacterized protein</fullName>
    </submittedName>
</protein>
<keyword evidence="2" id="KW-1185">Reference proteome</keyword>
<evidence type="ECO:0000313" key="1">
    <source>
        <dbReference type="EMBL" id="TWT82492.1"/>
    </source>
</evidence>
<name>A0A5C5Z591_9BACT</name>
<dbReference type="Proteomes" id="UP000315010">
    <property type="component" value="Unassembled WGS sequence"/>
</dbReference>
<dbReference type="EMBL" id="SJPJ01000001">
    <property type="protein sequence ID" value="TWT82492.1"/>
    <property type="molecule type" value="Genomic_DNA"/>
</dbReference>
<dbReference type="GO" id="GO:0016491">
    <property type="term" value="F:oxidoreductase activity"/>
    <property type="evidence" value="ECO:0007669"/>
    <property type="project" value="UniProtKB-ARBA"/>
</dbReference>
<dbReference type="OrthoDB" id="9792692at2"/>
<dbReference type="AlphaFoldDB" id="A0A5C5Z591"/>
<sequence>MDGTTESIIAVIGHPIAGNPTQFALERVFDSLHLDWRVLSFDVKPENLATALLGLEVLGVQGVLLDTALTKHTATQHAAPVSDENTSDEPNLVKFDCFYRNEKIRVGLIGYDAQSDWIRRQIETHYRSANESLSRSVCVIGQFHLDEQRVLPKEFSESVAFLLREDGEKFEEDVIRDAGIILLGEHNAALEWDDWLLSNSSVLVVDMTDGYPLLPKLVESGRTVITCDQRQVGALCHCIEQWIGETPSPEIIIDAIEEYMAV</sequence>
<reference evidence="1 2" key="1">
    <citation type="submission" date="2019-02" db="EMBL/GenBank/DDBJ databases">
        <title>Deep-cultivation of Planctomycetes and their phenomic and genomic characterization uncovers novel biology.</title>
        <authorList>
            <person name="Wiegand S."/>
            <person name="Jogler M."/>
            <person name="Boedeker C."/>
            <person name="Pinto D."/>
            <person name="Vollmers J."/>
            <person name="Rivas-Marin E."/>
            <person name="Kohn T."/>
            <person name="Peeters S.H."/>
            <person name="Heuer A."/>
            <person name="Rast P."/>
            <person name="Oberbeckmann S."/>
            <person name="Bunk B."/>
            <person name="Jeske O."/>
            <person name="Meyerdierks A."/>
            <person name="Storesund J.E."/>
            <person name="Kallscheuer N."/>
            <person name="Luecker S."/>
            <person name="Lage O.M."/>
            <person name="Pohl T."/>
            <person name="Merkel B.J."/>
            <person name="Hornburger P."/>
            <person name="Mueller R.-W."/>
            <person name="Bruemmer F."/>
            <person name="Labrenz M."/>
            <person name="Spormann A.M."/>
            <person name="Op Den Camp H."/>
            <person name="Overmann J."/>
            <person name="Amann R."/>
            <person name="Jetten M.S.M."/>
            <person name="Mascher T."/>
            <person name="Medema M.H."/>
            <person name="Devos D.P."/>
            <person name="Kaster A.-K."/>
            <person name="Ovreas L."/>
            <person name="Rohde M."/>
            <person name="Galperin M.Y."/>
            <person name="Jogler C."/>
        </authorList>
    </citation>
    <scope>NUCLEOTIDE SEQUENCE [LARGE SCALE GENOMIC DNA]</scope>
    <source>
        <strain evidence="1 2">CA13</strain>
    </source>
</reference>
<dbReference type="RefSeq" id="WP_146399012.1">
    <property type="nucleotide sequence ID" value="NZ_SJPJ01000001.1"/>
</dbReference>
<evidence type="ECO:0000313" key="2">
    <source>
        <dbReference type="Proteomes" id="UP000315010"/>
    </source>
</evidence>
<dbReference type="SUPFAM" id="SSF53223">
    <property type="entry name" value="Aminoacid dehydrogenase-like, N-terminal domain"/>
    <property type="match status" value="1"/>
</dbReference>
<organism evidence="1 2">
    <name type="scientific">Novipirellula herctigrandis</name>
    <dbReference type="NCBI Taxonomy" id="2527986"/>
    <lineage>
        <taxon>Bacteria</taxon>
        <taxon>Pseudomonadati</taxon>
        <taxon>Planctomycetota</taxon>
        <taxon>Planctomycetia</taxon>
        <taxon>Pirellulales</taxon>
        <taxon>Pirellulaceae</taxon>
        <taxon>Novipirellula</taxon>
    </lineage>
</organism>
<proteinExistence type="predicted"/>
<comment type="caution">
    <text evidence="1">The sequence shown here is derived from an EMBL/GenBank/DDBJ whole genome shotgun (WGS) entry which is preliminary data.</text>
</comment>
<dbReference type="Gene3D" id="3.40.50.10860">
    <property type="entry name" value="Leucine Dehydrogenase, chain A, domain 1"/>
    <property type="match status" value="1"/>
</dbReference>